<evidence type="ECO:0000313" key="4">
    <source>
        <dbReference type="EMBL" id="SDW05959.1"/>
    </source>
</evidence>
<dbReference type="SMART" id="SM00822">
    <property type="entry name" value="PKS_KR"/>
    <property type="match status" value="1"/>
</dbReference>
<dbReference type="InterPro" id="IPR002347">
    <property type="entry name" value="SDR_fam"/>
</dbReference>
<dbReference type="Pfam" id="PF13561">
    <property type="entry name" value="adh_short_C2"/>
    <property type="match status" value="1"/>
</dbReference>
<dbReference type="FunFam" id="3.40.50.720:FF:000240">
    <property type="entry name" value="SDR family oxidoreductase"/>
    <property type="match status" value="1"/>
</dbReference>
<dbReference type="InterPro" id="IPR057326">
    <property type="entry name" value="KR_dom"/>
</dbReference>
<evidence type="ECO:0000256" key="2">
    <source>
        <dbReference type="ARBA" id="ARBA00023002"/>
    </source>
</evidence>
<dbReference type="Proteomes" id="UP000182589">
    <property type="component" value="Unassembled WGS sequence"/>
</dbReference>
<dbReference type="Gene3D" id="3.40.50.720">
    <property type="entry name" value="NAD(P)-binding Rossmann-like Domain"/>
    <property type="match status" value="1"/>
</dbReference>
<dbReference type="PRINTS" id="PR00080">
    <property type="entry name" value="SDRFAMILY"/>
</dbReference>
<dbReference type="PRINTS" id="PR00081">
    <property type="entry name" value="GDHRDH"/>
</dbReference>
<dbReference type="InterPro" id="IPR036291">
    <property type="entry name" value="NAD(P)-bd_dom_sf"/>
</dbReference>
<protein>
    <submittedName>
        <fullName evidence="4">NAD(P)-dependent dehydrogenase, short-chain alcohol dehydrogenase family</fullName>
    </submittedName>
</protein>
<name>A0A1H2QHP2_9BACL</name>
<dbReference type="STRING" id="89784.SAMN04489725_101241"/>
<feature type="domain" description="Ketoreductase" evidence="3">
    <location>
        <begin position="29"/>
        <end position="208"/>
    </location>
</feature>
<keyword evidence="5" id="KW-1185">Reference proteome</keyword>
<dbReference type="PANTHER" id="PTHR42760:SF115">
    <property type="entry name" value="3-OXOACYL-[ACYL-CARRIER-PROTEIN] REDUCTASE FABG"/>
    <property type="match status" value="1"/>
</dbReference>
<dbReference type="GO" id="GO:0016616">
    <property type="term" value="F:oxidoreductase activity, acting on the CH-OH group of donors, NAD or NADP as acceptor"/>
    <property type="evidence" value="ECO:0007669"/>
    <property type="project" value="TreeGrafter"/>
</dbReference>
<evidence type="ECO:0000259" key="3">
    <source>
        <dbReference type="SMART" id="SM00822"/>
    </source>
</evidence>
<accession>A0A1H2QHP2</accession>
<comment type="similarity">
    <text evidence="1">Belongs to the short-chain dehydrogenases/reductases (SDR) family.</text>
</comment>
<reference evidence="5" key="1">
    <citation type="submission" date="2016-10" db="EMBL/GenBank/DDBJ databases">
        <authorList>
            <person name="Varghese N."/>
        </authorList>
    </citation>
    <scope>NUCLEOTIDE SEQUENCE [LARGE SCALE GENOMIC DNA]</scope>
    <source>
        <strain evidence="5">DSM 12489</strain>
    </source>
</reference>
<proteinExistence type="inferred from homology"/>
<organism evidence="4 5">
    <name type="scientific">Alicyclobacillus hesperidum</name>
    <dbReference type="NCBI Taxonomy" id="89784"/>
    <lineage>
        <taxon>Bacteria</taxon>
        <taxon>Bacillati</taxon>
        <taxon>Bacillota</taxon>
        <taxon>Bacilli</taxon>
        <taxon>Bacillales</taxon>
        <taxon>Alicyclobacillaceae</taxon>
        <taxon>Alicyclobacillus</taxon>
    </lineage>
</organism>
<dbReference type="EMBL" id="FNOJ01000001">
    <property type="protein sequence ID" value="SDW05959.1"/>
    <property type="molecule type" value="Genomic_DNA"/>
</dbReference>
<dbReference type="SUPFAM" id="SSF51735">
    <property type="entry name" value="NAD(P)-binding Rossmann-fold domains"/>
    <property type="match status" value="1"/>
</dbReference>
<dbReference type="PANTHER" id="PTHR42760">
    <property type="entry name" value="SHORT-CHAIN DEHYDROGENASES/REDUCTASES FAMILY MEMBER"/>
    <property type="match status" value="1"/>
</dbReference>
<evidence type="ECO:0000256" key="1">
    <source>
        <dbReference type="ARBA" id="ARBA00006484"/>
    </source>
</evidence>
<keyword evidence="2" id="KW-0560">Oxidoreductase</keyword>
<dbReference type="AlphaFoldDB" id="A0A1H2QHP2"/>
<dbReference type="GO" id="GO:0005975">
    <property type="term" value="P:carbohydrate metabolic process"/>
    <property type="evidence" value="ECO:0007669"/>
    <property type="project" value="UniProtKB-ARBA"/>
</dbReference>
<gene>
    <name evidence="4" type="ORF">SAMN04489725_101241</name>
</gene>
<sequence>MGSGCPVTASEVWAKKGVSALHLFDLHGRTALVIGGTGVLGSYIAKGLAEHGAKVAIAGRDQTKGAQVAKHLQDLGGEAQVFAVDVQNQSSIVNLVHNVAAWAGRIDVLVNCAGVNSKTPFFDIEEAEWDHIMATNAKAVFFACQVVGRHMVEHGGGSIINISSVSSHPPLSGVFAYAASKATVNNMTQYLARELAPHVRVNAIIPGFFPAEQNRKILTKERIENILRHTPMGRLGEPEELQGIAVWLASERASSFVTGALIPVDGGFTAMTI</sequence>
<evidence type="ECO:0000313" key="5">
    <source>
        <dbReference type="Proteomes" id="UP000182589"/>
    </source>
</evidence>